<sequence>MKQILTFNFRNQLHFRINLFLAFFQFTKLSFKRLNITLRLMAYNKKLKKSDIEKIKLFYEELEMKMQRGQDLGDYADTKLGQIYANSDVHLNDIQVFGFDYDYTIANYTKETNVMTYMEGRNYLVDKMSYPKEIRDFAFNPKFSIVGLHYDIKTGYLLKLTQFSKIQYGTVYYGKQQVSQSKVEEVYPGRRISDIYAAENLKMMSDLFALPVANLISDIIEFFSEQNIEFNSNYLYIDIQNAFDAVHLDKTIHKNISANPEKYIGSSEKFISFVNAIMKSGKKMFMLTNNTHFYVNLGCEKIFAPIVDDPDSGIKHWSEIFDVIIMHSKKPDWYDAKNAFRIYDPVTASLCINTVNTFERGKVSNLILDLLRRKFRRI</sequence>
<dbReference type="InterPro" id="IPR008380">
    <property type="entry name" value="HAD-SF_hydro_IG_5-nucl"/>
</dbReference>
<evidence type="ECO:0000256" key="1">
    <source>
        <dbReference type="ARBA" id="ARBA00009589"/>
    </source>
</evidence>
<reference evidence="5 6" key="1">
    <citation type="journal article" date="2024" name="BMC Biol.">
        <title>Comparative genomics of Ascetosporea gives new insight into the evolutionary basis for animal parasitism in Rhizaria.</title>
        <authorList>
            <person name="Hiltunen Thoren M."/>
            <person name="Onut-Brannstrom I."/>
            <person name="Alfjorden A."/>
            <person name="Peckova H."/>
            <person name="Swords F."/>
            <person name="Hooper C."/>
            <person name="Holzer A.S."/>
            <person name="Bass D."/>
            <person name="Burki F."/>
        </authorList>
    </citation>
    <scope>NUCLEOTIDE SEQUENCE [LARGE SCALE GENOMIC DNA]</scope>
    <source>
        <strain evidence="5">20-A016</strain>
    </source>
</reference>
<dbReference type="NCBIfam" id="TIGR02244">
    <property type="entry name" value="HAD-IG-Ncltidse"/>
    <property type="match status" value="1"/>
</dbReference>
<dbReference type="InterPro" id="IPR023214">
    <property type="entry name" value="HAD_sf"/>
</dbReference>
<comment type="similarity">
    <text evidence="1">Belongs to the 5'(3')-deoxyribonucleotidase family.</text>
</comment>
<comment type="caution">
    <text evidence="5">The sequence shown here is derived from an EMBL/GenBank/DDBJ whole genome shotgun (WGS) entry which is preliminary data.</text>
</comment>
<dbReference type="PANTHER" id="PTHR12103:SF12">
    <property type="entry name" value="FI20020P1"/>
    <property type="match status" value="1"/>
</dbReference>
<keyword evidence="2" id="KW-0479">Metal-binding</keyword>
<evidence type="ECO:0000256" key="3">
    <source>
        <dbReference type="ARBA" id="ARBA00022801"/>
    </source>
</evidence>
<dbReference type="InterPro" id="IPR036412">
    <property type="entry name" value="HAD-like_sf"/>
</dbReference>
<dbReference type="PANTHER" id="PTHR12103">
    <property type="entry name" value="5'-NUCLEOTIDASE DOMAIN-CONTAINING"/>
    <property type="match status" value="1"/>
</dbReference>
<dbReference type="Gene3D" id="3.40.50.1000">
    <property type="entry name" value="HAD superfamily/HAD-like"/>
    <property type="match status" value="1"/>
</dbReference>
<evidence type="ECO:0008006" key="7">
    <source>
        <dbReference type="Google" id="ProtNLM"/>
    </source>
</evidence>
<dbReference type="Pfam" id="PF05761">
    <property type="entry name" value="5_nucleotid"/>
    <property type="match status" value="1"/>
</dbReference>
<accession>A0ABV2ALV7</accession>
<keyword evidence="3" id="KW-0378">Hydrolase</keyword>
<gene>
    <name evidence="5" type="ORF">MHBO_002149</name>
</gene>
<evidence type="ECO:0000313" key="6">
    <source>
        <dbReference type="Proteomes" id="UP001439008"/>
    </source>
</evidence>
<evidence type="ECO:0000313" key="5">
    <source>
        <dbReference type="EMBL" id="MES1920484.1"/>
    </source>
</evidence>
<dbReference type="SUPFAM" id="SSF56784">
    <property type="entry name" value="HAD-like"/>
    <property type="match status" value="1"/>
</dbReference>
<evidence type="ECO:0000256" key="2">
    <source>
        <dbReference type="ARBA" id="ARBA00022723"/>
    </source>
</evidence>
<keyword evidence="6" id="KW-1185">Reference proteome</keyword>
<dbReference type="EMBL" id="JBDODL010000694">
    <property type="protein sequence ID" value="MES1920484.1"/>
    <property type="molecule type" value="Genomic_DNA"/>
</dbReference>
<dbReference type="Proteomes" id="UP001439008">
    <property type="component" value="Unassembled WGS sequence"/>
</dbReference>
<name>A0ABV2ALV7_9EUKA</name>
<keyword evidence="4" id="KW-0460">Magnesium</keyword>
<organism evidence="5 6">
    <name type="scientific">Bonamia ostreae</name>
    <dbReference type="NCBI Taxonomy" id="126728"/>
    <lineage>
        <taxon>Eukaryota</taxon>
        <taxon>Sar</taxon>
        <taxon>Rhizaria</taxon>
        <taxon>Endomyxa</taxon>
        <taxon>Ascetosporea</taxon>
        <taxon>Haplosporida</taxon>
        <taxon>Bonamia</taxon>
    </lineage>
</organism>
<evidence type="ECO:0000256" key="4">
    <source>
        <dbReference type="ARBA" id="ARBA00022842"/>
    </source>
</evidence>
<proteinExistence type="inferred from homology"/>
<protein>
    <recommendedName>
        <fullName evidence="7">5'-nucleotidase</fullName>
    </recommendedName>
</protein>